<evidence type="ECO:0000256" key="1">
    <source>
        <dbReference type="SAM" id="Phobius"/>
    </source>
</evidence>
<protein>
    <submittedName>
        <fullName evidence="3">DUF58 domain-containing protein</fullName>
    </submittedName>
</protein>
<keyword evidence="4" id="KW-1185">Reference proteome</keyword>
<keyword evidence="1" id="KW-1133">Transmembrane helix</keyword>
<dbReference type="PANTHER" id="PTHR33608">
    <property type="entry name" value="BLL2464 PROTEIN"/>
    <property type="match status" value="1"/>
</dbReference>
<keyword evidence="1" id="KW-0812">Transmembrane</keyword>
<name>A0A975A1X9_9BACT</name>
<evidence type="ECO:0000259" key="2">
    <source>
        <dbReference type="Pfam" id="PF01882"/>
    </source>
</evidence>
<proteinExistence type="predicted"/>
<evidence type="ECO:0000313" key="3">
    <source>
        <dbReference type="EMBL" id="QSE98306.1"/>
    </source>
</evidence>
<sequence>MRLFRIIQSLYLTFNFYASVGLLVLVFVLGSMNPFILGIANGLLFLFILAILFEVVQLFRIDGAVKIKRISPERLSNGDENVILVQIESQLPYDCKFTLIDELPVQFQSRDKTFKGDIAAGKKQEVSYTIRPFERGEYHFGNINLYLSTFAHLIQRRYQSEAGEMTKVYPSINQVKKYSFLAVSDRLYDSGIKKIRKIGHNYEFDQIREFIVGDDIRAINWKATARTSQLMVNQYQDEKSQEVYVIINKGRVMQMPFEKLSLLDYSINSGLVMLNTAYVKDDYPGLICFNKEVDLMVSASKKKSQITHLLEALYNQETDFSEANYSKLAFWVRKTIKKRALLFLYTNFEGLSSLQREIDHLKAISKYQRLIVVIFKNVELDALIEQKSDALEDIYTKTIAIKFKTEKELIVKELNKHGIDAILTTPENLTVDSINKYLEIKARGVF</sequence>
<keyword evidence="1" id="KW-0472">Membrane</keyword>
<organism evidence="3 4">
    <name type="scientific">Fulvivirga lutea</name>
    <dbReference type="NCBI Taxonomy" id="2810512"/>
    <lineage>
        <taxon>Bacteria</taxon>
        <taxon>Pseudomonadati</taxon>
        <taxon>Bacteroidota</taxon>
        <taxon>Cytophagia</taxon>
        <taxon>Cytophagales</taxon>
        <taxon>Fulvivirgaceae</taxon>
        <taxon>Fulvivirga</taxon>
    </lineage>
</organism>
<feature type="domain" description="DUF58" evidence="2">
    <location>
        <begin position="207"/>
        <end position="371"/>
    </location>
</feature>
<dbReference type="Pfam" id="PF01882">
    <property type="entry name" value="DUF58"/>
    <property type="match status" value="1"/>
</dbReference>
<dbReference type="AlphaFoldDB" id="A0A975A1X9"/>
<dbReference type="KEGG" id="fuv:JR347_04300"/>
<dbReference type="RefSeq" id="WP_205722821.1">
    <property type="nucleotide sequence ID" value="NZ_CP070608.1"/>
</dbReference>
<dbReference type="PANTHER" id="PTHR33608:SF3">
    <property type="entry name" value="SLR2013 PROTEIN"/>
    <property type="match status" value="1"/>
</dbReference>
<feature type="transmembrane region" description="Helical" evidence="1">
    <location>
        <begin position="35"/>
        <end position="59"/>
    </location>
</feature>
<reference evidence="3" key="1">
    <citation type="submission" date="2021-02" db="EMBL/GenBank/DDBJ databases">
        <title>Fulvivirga sp. S481 isolated from sea water.</title>
        <authorList>
            <person name="Bae S.S."/>
            <person name="Baek K."/>
        </authorList>
    </citation>
    <scope>NUCLEOTIDE SEQUENCE</scope>
    <source>
        <strain evidence="3">S481</strain>
    </source>
</reference>
<gene>
    <name evidence="3" type="ORF">JR347_04300</name>
</gene>
<feature type="transmembrane region" description="Helical" evidence="1">
    <location>
        <begin position="12"/>
        <end position="29"/>
    </location>
</feature>
<dbReference type="Proteomes" id="UP000662783">
    <property type="component" value="Chromosome"/>
</dbReference>
<dbReference type="InterPro" id="IPR002881">
    <property type="entry name" value="DUF58"/>
</dbReference>
<evidence type="ECO:0000313" key="4">
    <source>
        <dbReference type="Proteomes" id="UP000662783"/>
    </source>
</evidence>
<accession>A0A975A1X9</accession>
<dbReference type="EMBL" id="CP070608">
    <property type="protein sequence ID" value="QSE98306.1"/>
    <property type="molecule type" value="Genomic_DNA"/>
</dbReference>